<gene>
    <name evidence="8" type="ORF">ACHAWU_003172</name>
</gene>
<comment type="similarity">
    <text evidence="6">Belongs to the Mediator complex subunit 21 family.</text>
</comment>
<protein>
    <recommendedName>
        <fullName evidence="6">Mediator of RNA polymerase II transcription subunit 21</fullName>
    </recommendedName>
</protein>
<evidence type="ECO:0000256" key="6">
    <source>
        <dbReference type="RuleBase" id="RU366036"/>
    </source>
</evidence>
<proteinExistence type="inferred from homology"/>
<dbReference type="AlphaFoldDB" id="A0ABD3M4E6"/>
<dbReference type="Gene3D" id="6.10.280.10">
    <property type="entry name" value="Mediator complex, subunit Med21"/>
    <property type="match status" value="1"/>
</dbReference>
<evidence type="ECO:0000256" key="5">
    <source>
        <dbReference type="ARBA" id="ARBA00023242"/>
    </source>
</evidence>
<keyword evidence="3 6" id="KW-0010">Activator</keyword>
<feature type="region of interest" description="Disordered" evidence="7">
    <location>
        <begin position="166"/>
        <end position="185"/>
    </location>
</feature>
<evidence type="ECO:0000256" key="7">
    <source>
        <dbReference type="SAM" id="MobiDB-lite"/>
    </source>
</evidence>
<dbReference type="Proteomes" id="UP001530293">
    <property type="component" value="Unassembled WGS sequence"/>
</dbReference>
<name>A0ABD3M4E6_9STRA</name>
<feature type="region of interest" description="Disordered" evidence="7">
    <location>
        <begin position="53"/>
        <end position="72"/>
    </location>
</feature>
<comment type="function">
    <text evidence="6">Component of the Mediator complex, a coactivator involved in the regulated transcription of nearly all RNA polymerase II-dependent genes. Mediator functions as a bridge to convey information from gene-specific regulatory proteins to the basal RNA polymerase II transcription machinery. Mediator is recruited to promoters by direct interactions with regulatory proteins and serves as a scaffold for the assembly of a functional preinitiation complex with RNA polymerase II and the general transcription factors.</text>
</comment>
<comment type="subunit">
    <text evidence="6">Component of the Mediator complex.</text>
</comment>
<evidence type="ECO:0000256" key="1">
    <source>
        <dbReference type="ARBA" id="ARBA00004123"/>
    </source>
</evidence>
<feature type="region of interest" description="Disordered" evidence="7">
    <location>
        <begin position="192"/>
        <end position="212"/>
    </location>
</feature>
<organism evidence="8 9">
    <name type="scientific">Discostella pseudostelligera</name>
    <dbReference type="NCBI Taxonomy" id="259834"/>
    <lineage>
        <taxon>Eukaryota</taxon>
        <taxon>Sar</taxon>
        <taxon>Stramenopiles</taxon>
        <taxon>Ochrophyta</taxon>
        <taxon>Bacillariophyta</taxon>
        <taxon>Coscinodiscophyceae</taxon>
        <taxon>Thalassiosirophycidae</taxon>
        <taxon>Stephanodiscales</taxon>
        <taxon>Stephanodiscaceae</taxon>
        <taxon>Discostella</taxon>
    </lineage>
</organism>
<feature type="compositionally biased region" description="Low complexity" evidence="7">
    <location>
        <begin position="1"/>
        <end position="21"/>
    </location>
</feature>
<evidence type="ECO:0000256" key="4">
    <source>
        <dbReference type="ARBA" id="ARBA00023163"/>
    </source>
</evidence>
<dbReference type="PANTHER" id="PTHR13381">
    <property type="entry name" value="RNA POLYMERASE II HOLOENZYME COMPONENT SRB7"/>
    <property type="match status" value="1"/>
</dbReference>
<dbReference type="Pfam" id="PF11221">
    <property type="entry name" value="Med21"/>
    <property type="match status" value="1"/>
</dbReference>
<evidence type="ECO:0000313" key="8">
    <source>
        <dbReference type="EMBL" id="KAL3758900.1"/>
    </source>
</evidence>
<evidence type="ECO:0000256" key="3">
    <source>
        <dbReference type="ARBA" id="ARBA00023159"/>
    </source>
</evidence>
<dbReference type="GO" id="GO:0016592">
    <property type="term" value="C:mediator complex"/>
    <property type="evidence" value="ECO:0007669"/>
    <property type="project" value="UniProtKB-UniRule"/>
</dbReference>
<dbReference type="EMBL" id="JALLBG020000216">
    <property type="protein sequence ID" value="KAL3758900.1"/>
    <property type="molecule type" value="Genomic_DNA"/>
</dbReference>
<keyword evidence="5 6" id="KW-0539">Nucleus</keyword>
<comment type="caution">
    <text evidence="8">The sequence shown here is derived from an EMBL/GenBank/DDBJ whole genome shotgun (WGS) entry which is preliminary data.</text>
</comment>
<feature type="compositionally biased region" description="Basic and acidic residues" evidence="7">
    <location>
        <begin position="170"/>
        <end position="181"/>
    </location>
</feature>
<evidence type="ECO:0000313" key="9">
    <source>
        <dbReference type="Proteomes" id="UP001530293"/>
    </source>
</evidence>
<keyword evidence="9" id="KW-1185">Reference proteome</keyword>
<feature type="compositionally biased region" description="Low complexity" evidence="7">
    <location>
        <begin position="90"/>
        <end position="99"/>
    </location>
</feature>
<keyword evidence="4 6" id="KW-0804">Transcription</keyword>
<feature type="region of interest" description="Disordered" evidence="7">
    <location>
        <begin position="81"/>
        <end position="114"/>
    </location>
</feature>
<comment type="subcellular location">
    <subcellularLocation>
        <location evidence="1 6">Nucleus</location>
    </subcellularLocation>
</comment>
<accession>A0ABD3M4E6</accession>
<dbReference type="SUPFAM" id="SSF140718">
    <property type="entry name" value="Mediator hinge subcomplex-like"/>
    <property type="match status" value="1"/>
</dbReference>
<dbReference type="PANTHER" id="PTHR13381:SF0">
    <property type="entry name" value="MEDIATOR OF RNA POLYMERASE II TRANSCRIPTION SUBUNIT 21"/>
    <property type="match status" value="1"/>
</dbReference>
<dbReference type="InterPro" id="IPR037212">
    <property type="entry name" value="Med7/Med21-like"/>
</dbReference>
<feature type="region of interest" description="Disordered" evidence="7">
    <location>
        <begin position="1"/>
        <end position="23"/>
    </location>
</feature>
<sequence>MTSPATTALASASSSSSSSTAKIDPVTAVQDSIDALALSLFEALRGVRDAVATTSSSSSASAGGGASSDQLIPMSAFKDVDDTTSQEDVNNNISNSADNKNGDADDISKQQQQQAREKLLEGLNMEYFPMRAYDMLHPDYESFILAYLGGMDGYAKELVERFHSLSKSTTADDKATDEKMSGSDGNILQVNTTETVKKDSNEEQDGKKSQTNKEIGEVGYEFRKEFDSGWYTGKVVEIRPLAENGFDRRCVYSDGDIEDLRLEDLERLAKLDPNYGSGCGNTNNATDINRAKKPRLSIKLNVSKTKPPLASTSAVEQASSSSSLNRLTANHGNNNATSAPLFPMSRAEYIKLLHDAEHHRDYETTTQLAANVLSKSNAVNDLVANLPGMDRTRSMQLARIDELIEENRRVQLELEEAYALANKRREEGVRMALSECTALALSLDEE</sequence>
<dbReference type="InterPro" id="IPR021384">
    <property type="entry name" value="Mediator_Med21"/>
</dbReference>
<evidence type="ECO:0000256" key="2">
    <source>
        <dbReference type="ARBA" id="ARBA00023015"/>
    </source>
</evidence>
<keyword evidence="2 6" id="KW-0805">Transcription regulation</keyword>
<reference evidence="8 9" key="1">
    <citation type="submission" date="2024-10" db="EMBL/GenBank/DDBJ databases">
        <title>Updated reference genomes for cyclostephanoid diatoms.</title>
        <authorList>
            <person name="Roberts W.R."/>
            <person name="Alverson A.J."/>
        </authorList>
    </citation>
    <scope>NUCLEOTIDE SEQUENCE [LARGE SCALE GENOMIC DNA]</scope>
    <source>
        <strain evidence="8 9">AJA232-27</strain>
    </source>
</reference>
<feature type="compositionally biased region" description="Basic and acidic residues" evidence="7">
    <location>
        <begin position="195"/>
        <end position="208"/>
    </location>
</feature>